<dbReference type="Proteomes" id="UP000321685">
    <property type="component" value="Unassembled WGS sequence"/>
</dbReference>
<dbReference type="InterPro" id="IPR036291">
    <property type="entry name" value="NAD(P)-bd_dom_sf"/>
</dbReference>
<evidence type="ECO:0000256" key="2">
    <source>
        <dbReference type="ARBA" id="ARBA00023002"/>
    </source>
</evidence>
<dbReference type="PRINTS" id="PR00080">
    <property type="entry name" value="SDRFAMILY"/>
</dbReference>
<keyword evidence="4" id="KW-1185">Reference proteome</keyword>
<dbReference type="Gene3D" id="3.40.50.720">
    <property type="entry name" value="NAD(P)-binding Rossmann-like Domain"/>
    <property type="match status" value="1"/>
</dbReference>
<accession>A0A511DPZ2</accession>
<dbReference type="RefSeq" id="WP_186817193.1">
    <property type="nucleotide sequence ID" value="NZ_BJVJ01000084.1"/>
</dbReference>
<keyword evidence="2" id="KW-0560">Oxidoreductase</keyword>
<proteinExistence type="inferred from homology"/>
<protein>
    <submittedName>
        <fullName evidence="3">2-deoxy-D-gluconate 3-dehydrogenase</fullName>
    </submittedName>
</protein>
<dbReference type="EMBL" id="BJVJ01000084">
    <property type="protein sequence ID" value="GEL26303.1"/>
    <property type="molecule type" value="Genomic_DNA"/>
</dbReference>
<organism evidence="3 4">
    <name type="scientific">Pseudonocardia sulfidoxydans NBRC 16205</name>
    <dbReference type="NCBI Taxonomy" id="1223511"/>
    <lineage>
        <taxon>Bacteria</taxon>
        <taxon>Bacillati</taxon>
        <taxon>Actinomycetota</taxon>
        <taxon>Actinomycetes</taxon>
        <taxon>Pseudonocardiales</taxon>
        <taxon>Pseudonocardiaceae</taxon>
        <taxon>Pseudonocardia</taxon>
    </lineage>
</organism>
<dbReference type="PRINTS" id="PR00081">
    <property type="entry name" value="GDHRDH"/>
</dbReference>
<dbReference type="SUPFAM" id="SSF51735">
    <property type="entry name" value="NAD(P)-binding Rossmann-fold domains"/>
    <property type="match status" value="1"/>
</dbReference>
<evidence type="ECO:0000313" key="3">
    <source>
        <dbReference type="EMBL" id="GEL26303.1"/>
    </source>
</evidence>
<dbReference type="Pfam" id="PF13561">
    <property type="entry name" value="adh_short_C2"/>
    <property type="match status" value="1"/>
</dbReference>
<dbReference type="FunFam" id="3.40.50.720:FF:000084">
    <property type="entry name" value="Short-chain dehydrogenase reductase"/>
    <property type="match status" value="1"/>
</dbReference>
<gene>
    <name evidence="3" type="ORF">PSU4_52570</name>
</gene>
<evidence type="ECO:0000256" key="1">
    <source>
        <dbReference type="ARBA" id="ARBA00006484"/>
    </source>
</evidence>
<comment type="caution">
    <text evidence="3">The sequence shown here is derived from an EMBL/GenBank/DDBJ whole genome shotgun (WGS) entry which is preliminary data.</text>
</comment>
<sequence>MSTVLITGAASGIGAGTAALLRGQGWDVVGADLKPADGILELDAADEHAWDRVLDEAGPIDALVNCAGFRSRAPIVDLEVEEWDRMMNVHVRGTFLGIRGCARRWLAAGKPGAVVAIASVTATHAVGGQPHYVAAKAGIAGLVRAAAVELASSNIRVNAIAPGIIATPMTADRLGNSEQRSWLENRVPAGDHGEVSDIAGAAAYLISDVARYVNGVLLPVDGAWSAC</sequence>
<dbReference type="PANTHER" id="PTHR24321:SF8">
    <property type="entry name" value="ESTRADIOL 17-BETA-DEHYDROGENASE 8-RELATED"/>
    <property type="match status" value="1"/>
</dbReference>
<dbReference type="AlphaFoldDB" id="A0A511DPZ2"/>
<dbReference type="InterPro" id="IPR002347">
    <property type="entry name" value="SDR_fam"/>
</dbReference>
<comment type="similarity">
    <text evidence="1">Belongs to the short-chain dehydrogenases/reductases (SDR) family.</text>
</comment>
<dbReference type="PANTHER" id="PTHR24321">
    <property type="entry name" value="DEHYDROGENASES, SHORT CHAIN"/>
    <property type="match status" value="1"/>
</dbReference>
<evidence type="ECO:0000313" key="4">
    <source>
        <dbReference type="Proteomes" id="UP000321685"/>
    </source>
</evidence>
<dbReference type="PROSITE" id="PS00061">
    <property type="entry name" value="ADH_SHORT"/>
    <property type="match status" value="1"/>
</dbReference>
<name>A0A511DPZ2_9PSEU</name>
<dbReference type="GO" id="GO:0016491">
    <property type="term" value="F:oxidoreductase activity"/>
    <property type="evidence" value="ECO:0007669"/>
    <property type="project" value="UniProtKB-KW"/>
</dbReference>
<reference evidence="3 4" key="1">
    <citation type="submission" date="2019-07" db="EMBL/GenBank/DDBJ databases">
        <title>Whole genome shotgun sequence of Pseudonocardia sulfidoxydans NBRC 16205.</title>
        <authorList>
            <person name="Hosoyama A."/>
            <person name="Uohara A."/>
            <person name="Ohji S."/>
            <person name="Ichikawa N."/>
        </authorList>
    </citation>
    <scope>NUCLEOTIDE SEQUENCE [LARGE SCALE GENOMIC DNA]</scope>
    <source>
        <strain evidence="3 4">NBRC 16205</strain>
    </source>
</reference>
<dbReference type="CDD" id="cd05233">
    <property type="entry name" value="SDR_c"/>
    <property type="match status" value="1"/>
</dbReference>
<dbReference type="InterPro" id="IPR020904">
    <property type="entry name" value="Sc_DH/Rdtase_CS"/>
</dbReference>